<sequence length="44" mass="5332">MFVSACNVYLIMDFVYEYSIQHLPEYYFLFLLLITNMIFRIPGC</sequence>
<keyword evidence="1" id="KW-0812">Transmembrane</keyword>
<organism evidence="2">
    <name type="scientific">Utricularia reniformis</name>
    <dbReference type="NCBI Taxonomy" id="192314"/>
    <lineage>
        <taxon>Eukaryota</taxon>
        <taxon>Viridiplantae</taxon>
        <taxon>Streptophyta</taxon>
        <taxon>Embryophyta</taxon>
        <taxon>Tracheophyta</taxon>
        <taxon>Spermatophyta</taxon>
        <taxon>Magnoliopsida</taxon>
        <taxon>eudicotyledons</taxon>
        <taxon>Gunneridae</taxon>
        <taxon>Pentapetalae</taxon>
        <taxon>asterids</taxon>
        <taxon>lamiids</taxon>
        <taxon>Lamiales</taxon>
        <taxon>Lentibulariaceae</taxon>
        <taxon>Utricularia</taxon>
    </lineage>
</organism>
<keyword evidence="1" id="KW-1133">Transmembrane helix</keyword>
<accession>A0A1Y0AYZ2</accession>
<gene>
    <name evidence="2" type="ORF">AEK19_MT1535</name>
</gene>
<proteinExistence type="predicted"/>
<evidence type="ECO:0000256" key="1">
    <source>
        <dbReference type="SAM" id="Phobius"/>
    </source>
</evidence>
<evidence type="ECO:0000313" key="2">
    <source>
        <dbReference type="EMBL" id="ART30386.1"/>
    </source>
</evidence>
<protein>
    <submittedName>
        <fullName evidence="2">Uncharacterized protein</fullName>
    </submittedName>
</protein>
<geneLocation type="mitochondrion" evidence="2"/>
<feature type="transmembrane region" description="Helical" evidence="1">
    <location>
        <begin position="26"/>
        <end position="43"/>
    </location>
</feature>
<keyword evidence="1" id="KW-0472">Membrane</keyword>
<reference evidence="2" key="1">
    <citation type="submission" date="2017-03" db="EMBL/GenBank/DDBJ databases">
        <title>The mitochondrial genome of the carnivorous plant Utricularia reniformis (Lentibulariaceae): structure, comparative analysis and evolutionary landmarks.</title>
        <authorList>
            <person name="Silva S.R."/>
            <person name="Alvarenga D.O."/>
            <person name="Michael T.P."/>
            <person name="Miranda V.F.O."/>
            <person name="Varani A.M."/>
        </authorList>
    </citation>
    <scope>NUCLEOTIDE SEQUENCE</scope>
</reference>
<dbReference type="EMBL" id="KY774314">
    <property type="protein sequence ID" value="ART30386.1"/>
    <property type="molecule type" value="Genomic_DNA"/>
</dbReference>
<dbReference type="AlphaFoldDB" id="A0A1Y0AYZ2"/>
<name>A0A1Y0AYZ2_9LAMI</name>
<keyword evidence="2" id="KW-0496">Mitochondrion</keyword>